<dbReference type="EMBL" id="JABBWM010000008">
    <property type="protein sequence ID" value="KAG2115282.1"/>
    <property type="molecule type" value="Genomic_DNA"/>
</dbReference>
<dbReference type="Proteomes" id="UP000823399">
    <property type="component" value="Unassembled WGS sequence"/>
</dbReference>
<dbReference type="OrthoDB" id="47059at2759"/>
<protein>
    <submittedName>
        <fullName evidence="1">Uncharacterized protein</fullName>
    </submittedName>
</protein>
<accession>A0A9P7FDR5</accession>
<organism evidence="1 2">
    <name type="scientific">Suillus discolor</name>
    <dbReference type="NCBI Taxonomy" id="1912936"/>
    <lineage>
        <taxon>Eukaryota</taxon>
        <taxon>Fungi</taxon>
        <taxon>Dikarya</taxon>
        <taxon>Basidiomycota</taxon>
        <taxon>Agaricomycotina</taxon>
        <taxon>Agaricomycetes</taxon>
        <taxon>Agaricomycetidae</taxon>
        <taxon>Boletales</taxon>
        <taxon>Suillineae</taxon>
        <taxon>Suillaceae</taxon>
        <taxon>Suillus</taxon>
    </lineage>
</organism>
<proteinExistence type="predicted"/>
<reference evidence="1" key="1">
    <citation type="journal article" date="2020" name="New Phytol.">
        <title>Comparative genomics reveals dynamic genome evolution in host specialist ectomycorrhizal fungi.</title>
        <authorList>
            <person name="Lofgren L.A."/>
            <person name="Nguyen N.H."/>
            <person name="Vilgalys R."/>
            <person name="Ruytinx J."/>
            <person name="Liao H.L."/>
            <person name="Branco S."/>
            <person name="Kuo A."/>
            <person name="LaButti K."/>
            <person name="Lipzen A."/>
            <person name="Andreopoulos W."/>
            <person name="Pangilinan J."/>
            <person name="Riley R."/>
            <person name="Hundley H."/>
            <person name="Na H."/>
            <person name="Barry K."/>
            <person name="Grigoriev I.V."/>
            <person name="Stajich J.E."/>
            <person name="Kennedy P.G."/>
        </authorList>
    </citation>
    <scope>NUCLEOTIDE SEQUENCE</scope>
    <source>
        <strain evidence="1">FC423</strain>
    </source>
</reference>
<comment type="caution">
    <text evidence="1">The sequence shown here is derived from an EMBL/GenBank/DDBJ whole genome shotgun (WGS) entry which is preliminary data.</text>
</comment>
<sequence length="214" mass="23568">MSKKRVILLSLASREMTLDVPVVIERFQYIIPCLIYVEKRHQHTCSLELCRSCDITKISVTAVGDPLSVLKNCSDLKKREQSLIGQQKLQCLCNKPSSHNCFSLDSHSLSYTTFSYSNLTLSKAAVLNSEFSLNATITIRNMDKLLKTSAVSSMNSTKDLELQHTWLHVSVPPSCVSLSPLLDLAQVLKSATTTVPIVSLALSDQYAGPASSSF</sequence>
<dbReference type="GeneID" id="64695614"/>
<gene>
    <name evidence="1" type="ORF">F5147DRAFT_649664</name>
</gene>
<dbReference type="RefSeq" id="XP_041296999.1">
    <property type="nucleotide sequence ID" value="XM_041433355.1"/>
</dbReference>
<keyword evidence="2" id="KW-1185">Reference proteome</keyword>
<name>A0A9P7FDR5_9AGAM</name>
<dbReference type="AlphaFoldDB" id="A0A9P7FDR5"/>
<evidence type="ECO:0000313" key="1">
    <source>
        <dbReference type="EMBL" id="KAG2115282.1"/>
    </source>
</evidence>
<evidence type="ECO:0000313" key="2">
    <source>
        <dbReference type="Proteomes" id="UP000823399"/>
    </source>
</evidence>